<reference evidence="2 3" key="1">
    <citation type="submission" date="2017-11" db="EMBL/GenBank/DDBJ databases">
        <authorList>
            <person name="Kracher B."/>
        </authorList>
    </citation>
    <scope>NUCLEOTIDE SEQUENCE [LARGE SCALE GENOMIC DNA]</scope>
    <source>
        <strain evidence="2 3">RACE1</strain>
    </source>
</reference>
<accession>A0A383V2M0</accession>
<gene>
    <name evidence="2" type="ORF">BLGHR1_16911</name>
</gene>
<dbReference type="PANTHER" id="PTHR21021">
    <property type="entry name" value="GAF/PUTATIVE CYTOSKELETAL PROTEIN"/>
    <property type="match status" value="1"/>
</dbReference>
<name>A0A383V2M0_BLUHO</name>
<dbReference type="Proteomes" id="UP000275772">
    <property type="component" value="Unassembled WGS sequence"/>
</dbReference>
<dbReference type="GO" id="GO:0005829">
    <property type="term" value="C:cytosol"/>
    <property type="evidence" value="ECO:0007669"/>
    <property type="project" value="TreeGrafter"/>
</dbReference>
<evidence type="ECO:0000313" key="3">
    <source>
        <dbReference type="Proteomes" id="UP000275772"/>
    </source>
</evidence>
<evidence type="ECO:0000313" key="2">
    <source>
        <dbReference type="EMBL" id="SZF06108.1"/>
    </source>
</evidence>
<proteinExistence type="inferred from homology"/>
<dbReference type="AlphaFoldDB" id="A0A383V2M0"/>
<sequence length="278" mass="32239">MTMLGPMDEYYPDMDVADKFTVSHIQKGFKISARKLPISKSNSIDEMSEKLHIPIPEMIFGDNYVSIEHLNSGWRINFNAFDALDQVEKTDKNMLKVAYSHEWSKSRQKAHHGIQEVVKPFDWSYTTSYKGTITNGKQFIQSDRANVSIPIELLKRPDPILFFGDIVLYESELDDNGISVLTCKFRVMPDRMLLLCRFFLRLDNVIIRIRETRIYVEFETGVIIRDYSEKEDSFENTKNRLIRSGTPHSDVMFTMCDANILSNLLPEVQHTVENLTLP</sequence>
<organism evidence="2 3">
    <name type="scientific">Blumeria hordei</name>
    <name type="common">Barley powdery mildew</name>
    <name type="synonym">Blumeria graminis f. sp. hordei</name>
    <dbReference type="NCBI Taxonomy" id="2867405"/>
    <lineage>
        <taxon>Eukaryota</taxon>
        <taxon>Fungi</taxon>
        <taxon>Dikarya</taxon>
        <taxon>Ascomycota</taxon>
        <taxon>Pezizomycotina</taxon>
        <taxon>Leotiomycetes</taxon>
        <taxon>Erysiphales</taxon>
        <taxon>Erysiphaceae</taxon>
        <taxon>Blumeria</taxon>
    </lineage>
</organism>
<comment type="similarity">
    <text evidence="1">Belongs to the TIP41 family.</text>
</comment>
<dbReference type="GO" id="GO:0031929">
    <property type="term" value="P:TOR signaling"/>
    <property type="evidence" value="ECO:0007669"/>
    <property type="project" value="TreeGrafter"/>
</dbReference>
<dbReference type="PANTHER" id="PTHR21021:SF16">
    <property type="entry name" value="TIP41-LIKE PROTEIN"/>
    <property type="match status" value="1"/>
</dbReference>
<dbReference type="EMBL" id="UNSH01000086">
    <property type="protein sequence ID" value="SZF06108.1"/>
    <property type="molecule type" value="Genomic_DNA"/>
</dbReference>
<protein>
    <recommendedName>
        <fullName evidence="4">TIP41-like protein</fullName>
    </recommendedName>
</protein>
<dbReference type="VEuPathDB" id="FungiDB:BLGHR1_16911"/>
<evidence type="ECO:0000256" key="1">
    <source>
        <dbReference type="ARBA" id="ARBA00006658"/>
    </source>
</evidence>
<dbReference type="InterPro" id="IPR051330">
    <property type="entry name" value="Phosphatase_reg/MetRdx"/>
</dbReference>
<dbReference type="InterPro" id="IPR007303">
    <property type="entry name" value="TIP41-like"/>
</dbReference>
<dbReference type="Pfam" id="PF04176">
    <property type="entry name" value="TIP41"/>
    <property type="match status" value="1"/>
</dbReference>
<evidence type="ECO:0008006" key="4">
    <source>
        <dbReference type="Google" id="ProtNLM"/>
    </source>
</evidence>